<comment type="caution">
    <text evidence="1">The sequence shown here is derived from an EMBL/GenBank/DDBJ whole genome shotgun (WGS) entry which is preliminary data.</text>
</comment>
<dbReference type="Proteomes" id="UP001527090">
    <property type="component" value="Unassembled WGS sequence"/>
</dbReference>
<dbReference type="PIRSF" id="PIRSF033541">
    <property type="entry name" value="ORF25P_Sir2"/>
    <property type="match status" value="1"/>
</dbReference>
<reference evidence="1 2" key="1">
    <citation type="submission" date="2022-05" db="EMBL/GenBank/DDBJ databases">
        <title>Genome Sequencing of Bee-Associated Microbes.</title>
        <authorList>
            <person name="Dunlap C."/>
        </authorList>
    </citation>
    <scope>NUCLEOTIDE SEQUENCE [LARGE SCALE GENOMIC DNA]</scope>
    <source>
        <strain evidence="1 2">NRRL NRS-750</strain>
    </source>
</reference>
<dbReference type="EMBL" id="JAMDLY010000009">
    <property type="protein sequence ID" value="MCY9529335.1"/>
    <property type="molecule type" value="Genomic_DNA"/>
</dbReference>
<protein>
    <submittedName>
        <fullName evidence="1">SIR2 family protein</fullName>
    </submittedName>
</protein>
<accession>A0ABT4E6I5</accession>
<dbReference type="SUPFAM" id="SSF52467">
    <property type="entry name" value="DHS-like NAD/FAD-binding domain"/>
    <property type="match status" value="1"/>
</dbReference>
<sequence length="266" mass="30927">MQELIEAIRNRKVVLFAGAGLSAQLGLPTWRNLINHIAKEINYDPEIFNMFGDSLALAEYYTSSKGSIGELRSWMDINWHTNVKIEDSLAHKYIVELNFPIIYTTNYDRWIEKAYQYYQKEIIKIKNVGDIRNIEEGKPQLVKFHGDFDDDNSMVLTETSYFERLDFEGPLDIKLRSDTLGKSILFIGYSLSDINIRYLLFKLQKIWEKSAYANRRPTSYLFLLKPNPIQELVLEKRGVKVIVADSDDPNTALPMFLEKLLQEANK</sequence>
<name>A0ABT4E6I5_PAEAL</name>
<keyword evidence="2" id="KW-1185">Reference proteome</keyword>
<organism evidence="1 2">
    <name type="scientific">Paenibacillus alvei</name>
    <name type="common">Bacillus alvei</name>
    <dbReference type="NCBI Taxonomy" id="44250"/>
    <lineage>
        <taxon>Bacteria</taxon>
        <taxon>Bacillati</taxon>
        <taxon>Bacillota</taxon>
        <taxon>Bacilli</taxon>
        <taxon>Bacillales</taxon>
        <taxon>Paenibacillaceae</taxon>
        <taxon>Paenibacillus</taxon>
    </lineage>
</organism>
<dbReference type="Gene3D" id="3.40.50.1220">
    <property type="entry name" value="TPP-binding domain"/>
    <property type="match status" value="1"/>
</dbReference>
<evidence type="ECO:0000313" key="1">
    <source>
        <dbReference type="EMBL" id="MCY9529335.1"/>
    </source>
</evidence>
<dbReference type="RefSeq" id="WP_268631945.1">
    <property type="nucleotide sequence ID" value="NZ_JAMDLY010000009.1"/>
</dbReference>
<proteinExistence type="predicted"/>
<dbReference type="InterPro" id="IPR014583">
    <property type="entry name" value="Uncharacterised_Sir2-like"/>
</dbReference>
<evidence type="ECO:0000313" key="2">
    <source>
        <dbReference type="Proteomes" id="UP001527090"/>
    </source>
</evidence>
<dbReference type="InterPro" id="IPR029035">
    <property type="entry name" value="DHS-like_NAD/FAD-binding_dom"/>
</dbReference>
<dbReference type="Pfam" id="PF13289">
    <property type="entry name" value="SIR2_2"/>
    <property type="match status" value="1"/>
</dbReference>
<gene>
    <name evidence="1" type="ORF">M5X04_08320</name>
</gene>